<accession>A0A3P8G1K6</accession>
<evidence type="ECO:0000313" key="9">
    <source>
        <dbReference type="Proteomes" id="UP000279833"/>
    </source>
</evidence>
<dbReference type="Gene3D" id="4.10.280.10">
    <property type="entry name" value="Helix-loop-helix DNA-binding domain"/>
    <property type="match status" value="1"/>
</dbReference>
<keyword evidence="2" id="KW-0805">Transcription regulation</keyword>
<keyword evidence="5" id="KW-0175">Coiled coil</keyword>
<sequence length="280" mass="30858">MLFYSCCIILVERRRRDRINTWISELYKLLPPDEQTKSQYQSKGIVLKRVCEYFQNVDSMLKAANSAVEQIRVENSILRQRVHELQQENQLLSASLQLGAVAAAAHLKNRQPRPGSSLSSVNMNTANEGNTISNNNNNNGTVPGCGVVSTLANSENCTILKDPIEFTDYQSPLTVFTLDTPNNNNSNNHSVNFNQTNSNCITPTSSLNNNPCFTTSLASINSIGGFNVSQTISPTNTSSTSEIMNQVLCPLTLPSLDHITMQHTDTTTINTTTNNNNRVS</sequence>
<protein>
    <recommendedName>
        <fullName evidence="7">BHLH domain-containing protein</fullName>
    </recommendedName>
</protein>
<gene>
    <name evidence="8" type="ORF">SCUD_LOCUS18494</name>
</gene>
<evidence type="ECO:0000256" key="6">
    <source>
        <dbReference type="SAM" id="MobiDB-lite"/>
    </source>
</evidence>
<feature type="region of interest" description="Disordered" evidence="6">
    <location>
        <begin position="108"/>
        <end position="140"/>
    </location>
</feature>
<organism evidence="8 9">
    <name type="scientific">Schistosoma curassoni</name>
    <dbReference type="NCBI Taxonomy" id="6186"/>
    <lineage>
        <taxon>Eukaryota</taxon>
        <taxon>Metazoa</taxon>
        <taxon>Spiralia</taxon>
        <taxon>Lophotrochozoa</taxon>
        <taxon>Platyhelminthes</taxon>
        <taxon>Trematoda</taxon>
        <taxon>Digenea</taxon>
        <taxon>Strigeidida</taxon>
        <taxon>Schistosomatoidea</taxon>
        <taxon>Schistosomatidae</taxon>
        <taxon>Schistosoma</taxon>
    </lineage>
</organism>
<dbReference type="PANTHER" id="PTHR46117">
    <property type="entry name" value="FI24210P1"/>
    <property type="match status" value="1"/>
</dbReference>
<dbReference type="CDD" id="cd11396">
    <property type="entry name" value="bHLHzip_USF"/>
    <property type="match status" value="1"/>
</dbReference>
<dbReference type="EMBL" id="UZAK01041086">
    <property type="protein sequence ID" value="VDP65968.1"/>
    <property type="molecule type" value="Genomic_DNA"/>
</dbReference>
<dbReference type="InterPro" id="IPR051732">
    <property type="entry name" value="USF"/>
</dbReference>
<dbReference type="Proteomes" id="UP000279833">
    <property type="component" value="Unassembled WGS sequence"/>
</dbReference>
<evidence type="ECO:0000259" key="7">
    <source>
        <dbReference type="PROSITE" id="PS50888"/>
    </source>
</evidence>
<keyword evidence="3" id="KW-0804">Transcription</keyword>
<feature type="coiled-coil region" evidence="5">
    <location>
        <begin position="61"/>
        <end position="95"/>
    </location>
</feature>
<keyword evidence="4" id="KW-0539">Nucleus</keyword>
<keyword evidence="9" id="KW-1185">Reference proteome</keyword>
<dbReference type="PANTHER" id="PTHR46117:SF3">
    <property type="entry name" value="FI24210P1"/>
    <property type="match status" value="1"/>
</dbReference>
<dbReference type="GO" id="GO:0046983">
    <property type="term" value="F:protein dimerization activity"/>
    <property type="evidence" value="ECO:0007669"/>
    <property type="project" value="InterPro"/>
</dbReference>
<dbReference type="InterPro" id="IPR036638">
    <property type="entry name" value="HLH_DNA-bd_sf"/>
</dbReference>
<evidence type="ECO:0000256" key="2">
    <source>
        <dbReference type="ARBA" id="ARBA00023015"/>
    </source>
</evidence>
<dbReference type="Pfam" id="PF00010">
    <property type="entry name" value="HLH"/>
    <property type="match status" value="1"/>
</dbReference>
<name>A0A3P8G1K6_9TREM</name>
<comment type="subcellular location">
    <subcellularLocation>
        <location evidence="1">Nucleus</location>
    </subcellularLocation>
</comment>
<feature type="domain" description="BHLH" evidence="7">
    <location>
        <begin position="3"/>
        <end position="57"/>
    </location>
</feature>
<feature type="compositionally biased region" description="Low complexity" evidence="6">
    <location>
        <begin position="124"/>
        <end position="140"/>
    </location>
</feature>
<dbReference type="GO" id="GO:0005634">
    <property type="term" value="C:nucleus"/>
    <property type="evidence" value="ECO:0007669"/>
    <property type="project" value="UniProtKB-SubCell"/>
</dbReference>
<feature type="compositionally biased region" description="Polar residues" evidence="6">
    <location>
        <begin position="114"/>
        <end position="123"/>
    </location>
</feature>
<dbReference type="PROSITE" id="PS50888">
    <property type="entry name" value="BHLH"/>
    <property type="match status" value="1"/>
</dbReference>
<dbReference type="SUPFAM" id="SSF47459">
    <property type="entry name" value="HLH, helix-loop-helix DNA-binding domain"/>
    <property type="match status" value="1"/>
</dbReference>
<reference evidence="8 9" key="1">
    <citation type="submission" date="2018-11" db="EMBL/GenBank/DDBJ databases">
        <authorList>
            <consortium name="Pathogen Informatics"/>
        </authorList>
    </citation>
    <scope>NUCLEOTIDE SEQUENCE [LARGE SCALE GENOMIC DNA]</scope>
    <source>
        <strain>Dakar</strain>
        <strain evidence="9">Senegal</strain>
    </source>
</reference>
<dbReference type="GO" id="GO:0000978">
    <property type="term" value="F:RNA polymerase II cis-regulatory region sequence-specific DNA binding"/>
    <property type="evidence" value="ECO:0007669"/>
    <property type="project" value="TreeGrafter"/>
</dbReference>
<evidence type="ECO:0000256" key="1">
    <source>
        <dbReference type="ARBA" id="ARBA00004123"/>
    </source>
</evidence>
<dbReference type="InterPro" id="IPR011598">
    <property type="entry name" value="bHLH_dom"/>
</dbReference>
<dbReference type="AlphaFoldDB" id="A0A3P8G1K6"/>
<dbReference type="GO" id="GO:0000981">
    <property type="term" value="F:DNA-binding transcription factor activity, RNA polymerase II-specific"/>
    <property type="evidence" value="ECO:0007669"/>
    <property type="project" value="TreeGrafter"/>
</dbReference>
<proteinExistence type="predicted"/>
<dbReference type="SMART" id="SM00353">
    <property type="entry name" value="HLH"/>
    <property type="match status" value="1"/>
</dbReference>
<evidence type="ECO:0000256" key="4">
    <source>
        <dbReference type="ARBA" id="ARBA00023242"/>
    </source>
</evidence>
<evidence type="ECO:0000256" key="3">
    <source>
        <dbReference type="ARBA" id="ARBA00023163"/>
    </source>
</evidence>
<evidence type="ECO:0000313" key="8">
    <source>
        <dbReference type="EMBL" id="VDP65968.1"/>
    </source>
</evidence>
<evidence type="ECO:0000256" key="5">
    <source>
        <dbReference type="SAM" id="Coils"/>
    </source>
</evidence>